<dbReference type="Proteomes" id="UP000034349">
    <property type="component" value="Unassembled WGS sequence"/>
</dbReference>
<organism evidence="1 2">
    <name type="scientific">Candidatus Roizmanbacteria bacterium GW2011_GWA2_32_13</name>
    <dbReference type="NCBI Taxonomy" id="1618475"/>
    <lineage>
        <taxon>Bacteria</taxon>
        <taxon>Candidatus Roizmaniibacteriota</taxon>
    </lineage>
</organism>
<name>A0A0G0BE07_9BACT</name>
<sequence>MESKRESFYALVIARKRGFWTTDVCTAYFPRRLLMSSNANKAEQFLYAFSGIFLIALKRPKVLILGTSTKIVTFYAFLRKIGLLKKLKIITDKQYIPEKEVRYIDKIIVYSPGEIEQYSDDLKNKFIFLHYPSKTELVSVKKNKISAEYIFCGGSNMRDHKSFLEAIIDLPVRAVLVTDKPLSSKAPSNCKVFGRLPLDEYISIMADSLFVVVPLFQSKLPHGHCDISSALSLGKPVITTRGASADSYIEEGLTQKIFLTMSMQKKFLVYAIT</sequence>
<evidence type="ECO:0000313" key="2">
    <source>
        <dbReference type="Proteomes" id="UP000034349"/>
    </source>
</evidence>
<proteinExistence type="predicted"/>
<dbReference type="EMBL" id="LBOK01000008">
    <property type="protein sequence ID" value="KKP37080.1"/>
    <property type="molecule type" value="Genomic_DNA"/>
</dbReference>
<dbReference type="SUPFAM" id="SSF53756">
    <property type="entry name" value="UDP-Glycosyltransferase/glycogen phosphorylase"/>
    <property type="match status" value="1"/>
</dbReference>
<evidence type="ECO:0008006" key="3">
    <source>
        <dbReference type="Google" id="ProtNLM"/>
    </source>
</evidence>
<evidence type="ECO:0000313" key="1">
    <source>
        <dbReference type="EMBL" id="KKP37080.1"/>
    </source>
</evidence>
<gene>
    <name evidence="1" type="ORF">UR23_C0008G0013</name>
</gene>
<protein>
    <recommendedName>
        <fullName evidence="3">Glycosyltransferase</fullName>
    </recommendedName>
</protein>
<accession>A0A0G0BE07</accession>
<dbReference type="AlphaFoldDB" id="A0A0G0BE07"/>
<reference evidence="1 2" key="1">
    <citation type="journal article" date="2015" name="Nature">
        <title>rRNA introns, odd ribosomes, and small enigmatic genomes across a large radiation of phyla.</title>
        <authorList>
            <person name="Brown C.T."/>
            <person name="Hug L.A."/>
            <person name="Thomas B.C."/>
            <person name="Sharon I."/>
            <person name="Castelle C.J."/>
            <person name="Singh A."/>
            <person name="Wilkins M.J."/>
            <person name="Williams K.H."/>
            <person name="Banfield J.F."/>
        </authorList>
    </citation>
    <scope>NUCLEOTIDE SEQUENCE [LARGE SCALE GENOMIC DNA]</scope>
</reference>
<comment type="caution">
    <text evidence="1">The sequence shown here is derived from an EMBL/GenBank/DDBJ whole genome shotgun (WGS) entry which is preliminary data.</text>
</comment>